<sequence length="70" mass="7207">MRGTDRDAGQARYDAGSGDGALREAEAVLDAPPEPKMTFRQAMSAGGGMTLGVFVGLQVLDSVDGAMFSV</sequence>
<gene>
    <name evidence="2" type="ORF">ACFQ07_04735</name>
</gene>
<organism evidence="2 3">
    <name type="scientific">Actinomadura adrarensis</name>
    <dbReference type="NCBI Taxonomy" id="1819600"/>
    <lineage>
        <taxon>Bacteria</taxon>
        <taxon>Bacillati</taxon>
        <taxon>Actinomycetota</taxon>
        <taxon>Actinomycetes</taxon>
        <taxon>Streptosporangiales</taxon>
        <taxon>Thermomonosporaceae</taxon>
        <taxon>Actinomadura</taxon>
    </lineage>
</organism>
<name>A0ABW3CAJ3_9ACTN</name>
<accession>A0ABW3CAJ3</accession>
<keyword evidence="3" id="KW-1185">Reference proteome</keyword>
<dbReference type="EMBL" id="JBHTIR010000539">
    <property type="protein sequence ID" value="MFD0851511.1"/>
    <property type="molecule type" value="Genomic_DNA"/>
</dbReference>
<feature type="region of interest" description="Disordered" evidence="1">
    <location>
        <begin position="1"/>
        <end position="20"/>
    </location>
</feature>
<protein>
    <recommendedName>
        <fullName evidence="4">MFS transporter</fullName>
    </recommendedName>
</protein>
<reference evidence="3" key="1">
    <citation type="journal article" date="2019" name="Int. J. Syst. Evol. Microbiol.">
        <title>The Global Catalogue of Microorganisms (GCM) 10K type strain sequencing project: providing services to taxonomists for standard genome sequencing and annotation.</title>
        <authorList>
            <consortium name="The Broad Institute Genomics Platform"/>
            <consortium name="The Broad Institute Genome Sequencing Center for Infectious Disease"/>
            <person name="Wu L."/>
            <person name="Ma J."/>
        </authorList>
    </citation>
    <scope>NUCLEOTIDE SEQUENCE [LARGE SCALE GENOMIC DNA]</scope>
    <source>
        <strain evidence="3">JCM 31696</strain>
    </source>
</reference>
<evidence type="ECO:0000313" key="2">
    <source>
        <dbReference type="EMBL" id="MFD0851511.1"/>
    </source>
</evidence>
<evidence type="ECO:0000256" key="1">
    <source>
        <dbReference type="SAM" id="MobiDB-lite"/>
    </source>
</evidence>
<dbReference type="Proteomes" id="UP001597083">
    <property type="component" value="Unassembled WGS sequence"/>
</dbReference>
<evidence type="ECO:0008006" key="4">
    <source>
        <dbReference type="Google" id="ProtNLM"/>
    </source>
</evidence>
<evidence type="ECO:0000313" key="3">
    <source>
        <dbReference type="Proteomes" id="UP001597083"/>
    </source>
</evidence>
<proteinExistence type="predicted"/>
<comment type="caution">
    <text evidence="2">The sequence shown here is derived from an EMBL/GenBank/DDBJ whole genome shotgun (WGS) entry which is preliminary data.</text>
</comment>
<feature type="non-terminal residue" evidence="2">
    <location>
        <position position="70"/>
    </location>
</feature>